<organism evidence="2 3">
    <name type="scientific">Pseudonocardia adelaidensis</name>
    <dbReference type="NCBI Taxonomy" id="648754"/>
    <lineage>
        <taxon>Bacteria</taxon>
        <taxon>Bacillati</taxon>
        <taxon>Actinomycetota</taxon>
        <taxon>Actinomycetes</taxon>
        <taxon>Pseudonocardiales</taxon>
        <taxon>Pseudonocardiaceae</taxon>
        <taxon>Pseudonocardia</taxon>
    </lineage>
</organism>
<evidence type="ECO:0000313" key="3">
    <source>
        <dbReference type="Proteomes" id="UP001500804"/>
    </source>
</evidence>
<feature type="transmembrane region" description="Helical" evidence="1">
    <location>
        <begin position="71"/>
        <end position="94"/>
    </location>
</feature>
<gene>
    <name evidence="2" type="ORF">GCM10023320_68920</name>
</gene>
<keyword evidence="1" id="KW-1133">Transmembrane helix</keyword>
<dbReference type="Proteomes" id="UP001500804">
    <property type="component" value="Unassembled WGS sequence"/>
</dbReference>
<evidence type="ECO:0000256" key="1">
    <source>
        <dbReference type="SAM" id="Phobius"/>
    </source>
</evidence>
<evidence type="ECO:0008006" key="4">
    <source>
        <dbReference type="Google" id="ProtNLM"/>
    </source>
</evidence>
<dbReference type="RefSeq" id="WP_345611004.1">
    <property type="nucleotide sequence ID" value="NZ_BAABJO010000036.1"/>
</dbReference>
<dbReference type="EMBL" id="BAABJO010000036">
    <property type="protein sequence ID" value="GAA5136973.1"/>
    <property type="molecule type" value="Genomic_DNA"/>
</dbReference>
<proteinExistence type="predicted"/>
<name>A0ABP9NZJ5_9PSEU</name>
<protein>
    <recommendedName>
        <fullName evidence="4">Integral membrane protein</fullName>
    </recommendedName>
</protein>
<keyword evidence="1" id="KW-0812">Transmembrane</keyword>
<comment type="caution">
    <text evidence="2">The sequence shown here is derived from an EMBL/GenBank/DDBJ whole genome shotgun (WGS) entry which is preliminary data.</text>
</comment>
<reference evidence="3" key="1">
    <citation type="journal article" date="2019" name="Int. J. Syst. Evol. Microbiol.">
        <title>The Global Catalogue of Microorganisms (GCM) 10K type strain sequencing project: providing services to taxonomists for standard genome sequencing and annotation.</title>
        <authorList>
            <consortium name="The Broad Institute Genomics Platform"/>
            <consortium name="The Broad Institute Genome Sequencing Center for Infectious Disease"/>
            <person name="Wu L."/>
            <person name="Ma J."/>
        </authorList>
    </citation>
    <scope>NUCLEOTIDE SEQUENCE [LARGE SCALE GENOMIC DNA]</scope>
    <source>
        <strain evidence="3">JCM 18302</strain>
    </source>
</reference>
<keyword evidence="1" id="KW-0472">Membrane</keyword>
<accession>A0ABP9NZJ5</accession>
<evidence type="ECO:0000313" key="2">
    <source>
        <dbReference type="EMBL" id="GAA5136973.1"/>
    </source>
</evidence>
<keyword evidence="3" id="KW-1185">Reference proteome</keyword>
<sequence length="112" mass="11797">MRPGSAVATACLAVLSVWHVADGAPVWAAVFAGLALVQLGFALRRPPVGPREAQPADPVRRNWVRIAGVNLVLAVGAAFWFPPLALVLAGLGLYSAHRARASRLPHPERPPA</sequence>